<evidence type="ECO:0000313" key="2">
    <source>
        <dbReference type="Proteomes" id="UP001066276"/>
    </source>
</evidence>
<gene>
    <name evidence="1" type="ORF">NDU88_005912</name>
</gene>
<proteinExistence type="predicted"/>
<dbReference type="Proteomes" id="UP001066276">
    <property type="component" value="Chromosome 10"/>
</dbReference>
<sequence length="92" mass="9788">MPSHKSSTPLLAALTRMPVARDVRARPGLSGDDAGHRAGAALHVHWCLRAASAGRACMMAASRKSYGMPMHPSGERWFRCALGAVSAYRALS</sequence>
<organism evidence="1 2">
    <name type="scientific">Pleurodeles waltl</name>
    <name type="common">Iberian ribbed newt</name>
    <dbReference type="NCBI Taxonomy" id="8319"/>
    <lineage>
        <taxon>Eukaryota</taxon>
        <taxon>Metazoa</taxon>
        <taxon>Chordata</taxon>
        <taxon>Craniata</taxon>
        <taxon>Vertebrata</taxon>
        <taxon>Euteleostomi</taxon>
        <taxon>Amphibia</taxon>
        <taxon>Batrachia</taxon>
        <taxon>Caudata</taxon>
        <taxon>Salamandroidea</taxon>
        <taxon>Salamandridae</taxon>
        <taxon>Pleurodelinae</taxon>
        <taxon>Pleurodeles</taxon>
    </lineage>
</organism>
<evidence type="ECO:0000313" key="1">
    <source>
        <dbReference type="EMBL" id="KAJ1100837.1"/>
    </source>
</evidence>
<accession>A0AAV7MBE8</accession>
<reference evidence="1" key="1">
    <citation type="journal article" date="2022" name="bioRxiv">
        <title>Sequencing and chromosome-scale assembly of the giantPleurodeles waltlgenome.</title>
        <authorList>
            <person name="Brown T."/>
            <person name="Elewa A."/>
            <person name="Iarovenko S."/>
            <person name="Subramanian E."/>
            <person name="Araus A.J."/>
            <person name="Petzold A."/>
            <person name="Susuki M."/>
            <person name="Suzuki K.-i.T."/>
            <person name="Hayashi T."/>
            <person name="Toyoda A."/>
            <person name="Oliveira C."/>
            <person name="Osipova E."/>
            <person name="Leigh N.D."/>
            <person name="Simon A."/>
            <person name="Yun M.H."/>
        </authorList>
    </citation>
    <scope>NUCLEOTIDE SEQUENCE</scope>
    <source>
        <strain evidence="1">20211129_DDA</strain>
        <tissue evidence="1">Liver</tissue>
    </source>
</reference>
<comment type="caution">
    <text evidence="1">The sequence shown here is derived from an EMBL/GenBank/DDBJ whole genome shotgun (WGS) entry which is preliminary data.</text>
</comment>
<keyword evidence="2" id="KW-1185">Reference proteome</keyword>
<name>A0AAV7MBE8_PLEWA</name>
<protein>
    <submittedName>
        <fullName evidence="1">Uncharacterized protein</fullName>
    </submittedName>
</protein>
<dbReference type="AlphaFoldDB" id="A0AAV7MBE8"/>
<dbReference type="EMBL" id="JANPWB010000014">
    <property type="protein sequence ID" value="KAJ1100837.1"/>
    <property type="molecule type" value="Genomic_DNA"/>
</dbReference>